<dbReference type="OrthoDB" id="6912275at2"/>
<evidence type="ECO:0000313" key="2">
    <source>
        <dbReference type="Proteomes" id="UP000029499"/>
    </source>
</evidence>
<dbReference type="Proteomes" id="UP000029499">
    <property type="component" value="Chromosome"/>
</dbReference>
<proteinExistence type="predicted"/>
<organism evidence="1 2">
    <name type="scientific">Pseudomonas rhizosphaerae</name>
    <dbReference type="NCBI Taxonomy" id="216142"/>
    <lineage>
        <taxon>Bacteria</taxon>
        <taxon>Pseudomonadati</taxon>
        <taxon>Pseudomonadota</taxon>
        <taxon>Gammaproteobacteria</taxon>
        <taxon>Pseudomonadales</taxon>
        <taxon>Pseudomonadaceae</taxon>
        <taxon>Pseudomonas</taxon>
    </lineage>
</organism>
<keyword evidence="2" id="KW-1185">Reference proteome</keyword>
<sequence>MAISVKKLEGDDVPEQYRAQGIDPVFQVQDADGELHIRVNDVEAAALAVEFSEQDKRSE</sequence>
<reference evidence="1 2" key="1">
    <citation type="journal article" date="2015" name="J. Biotechnol.">
        <title>Complete genome sequence of Pseudomonas rhizosphaerae IH5T (=DSM 16299T), a phosphate-solubilizing rhizobacterium for bacterial biofertilizer.</title>
        <authorList>
            <person name="Kwak Y."/>
            <person name="Jung B.K."/>
            <person name="Shin J.H."/>
        </authorList>
    </citation>
    <scope>NUCLEOTIDE SEQUENCE [LARGE SCALE GENOMIC DNA]</scope>
    <source>
        <strain evidence="1">DSM 16299</strain>
    </source>
</reference>
<accession>A0A089YYK6</accession>
<dbReference type="RefSeq" id="WP_043192844.1">
    <property type="nucleotide sequence ID" value="NZ_CP009533.1"/>
</dbReference>
<dbReference type="HOGENOM" id="CLU_2993403_0_0_6"/>
<dbReference type="AlphaFoldDB" id="A0A089YYK6"/>
<dbReference type="KEGG" id="prh:LT40_19955"/>
<name>A0A089YYK6_9PSED</name>
<dbReference type="EMBL" id="CP009533">
    <property type="protein sequence ID" value="AIS19537.1"/>
    <property type="molecule type" value="Genomic_DNA"/>
</dbReference>
<gene>
    <name evidence="1" type="ORF">LT40_19955</name>
</gene>
<evidence type="ECO:0000313" key="1">
    <source>
        <dbReference type="EMBL" id="AIS19537.1"/>
    </source>
</evidence>
<protein>
    <submittedName>
        <fullName evidence="1">Uncharacterized protein</fullName>
    </submittedName>
</protein>